<dbReference type="Proteomes" id="UP000199120">
    <property type="component" value="Unassembled WGS sequence"/>
</dbReference>
<name>A0A1H7L8M0_9BURK</name>
<dbReference type="AlphaFoldDB" id="A0A1H7L8M0"/>
<sequence length="302" mass="33139">MAANTSKRNLPADLQELTARPPLYRLLGVADKVHGKHLNHVWKGLVGVPGANEPALPAVVKHLPNTAQIDIELACGLASQVLGLPVPRPALVIAELDDLPSHPASLKDGPVILFGSVFQTPDPFMARYAGQGELGAEHIWSHVCNDKASSSGSAWDELVANPDRHAQNLIFDGLKWWLFDHNLALQPVSRLYKAISDSESQAQLVAHTAKVNQLLDQLVRRRPHDHGIEQEAQKLARNSQRLKMLAIEMDRWVLPPGKLTDIVRAASLIVNLIALRLEPLSMYLAARLKKPDAEALWNGSTI</sequence>
<accession>A0A1H7L8M0</accession>
<reference evidence="2" key="1">
    <citation type="submission" date="2016-10" db="EMBL/GenBank/DDBJ databases">
        <authorList>
            <person name="Varghese N."/>
            <person name="Submissions S."/>
        </authorList>
    </citation>
    <scope>NUCLEOTIDE SEQUENCE [LARGE SCALE GENOMIC DNA]</scope>
    <source>
        <strain evidence="2">LMG 26416</strain>
    </source>
</reference>
<gene>
    <name evidence="1" type="ORF">SAMN05192542_104239</name>
</gene>
<evidence type="ECO:0000313" key="2">
    <source>
        <dbReference type="Proteomes" id="UP000199120"/>
    </source>
</evidence>
<evidence type="ECO:0000313" key="1">
    <source>
        <dbReference type="EMBL" id="SEK95342.1"/>
    </source>
</evidence>
<keyword evidence="2" id="KW-1185">Reference proteome</keyword>
<dbReference type="RefSeq" id="WP_244283853.1">
    <property type="nucleotide sequence ID" value="NZ_FNSR01000002.1"/>
</dbReference>
<protein>
    <submittedName>
        <fullName evidence="1">Uncharacterized protein</fullName>
    </submittedName>
</protein>
<dbReference type="EMBL" id="FOAJ01000004">
    <property type="protein sequence ID" value="SEK95342.1"/>
    <property type="molecule type" value="Genomic_DNA"/>
</dbReference>
<organism evidence="1 2">
    <name type="scientific">Paraburkholderia caballeronis</name>
    <dbReference type="NCBI Taxonomy" id="416943"/>
    <lineage>
        <taxon>Bacteria</taxon>
        <taxon>Pseudomonadati</taxon>
        <taxon>Pseudomonadota</taxon>
        <taxon>Betaproteobacteria</taxon>
        <taxon>Burkholderiales</taxon>
        <taxon>Burkholderiaceae</taxon>
        <taxon>Paraburkholderia</taxon>
    </lineage>
</organism>
<proteinExistence type="predicted"/>